<keyword evidence="9" id="KW-0175">Coiled coil</keyword>
<dbReference type="Pfam" id="PF00170">
    <property type="entry name" value="bZIP_1"/>
    <property type="match status" value="1"/>
</dbReference>
<keyword evidence="4" id="KW-0238">DNA-binding</keyword>
<dbReference type="STRING" id="7739.C3YFZ2"/>
<feature type="compositionally biased region" description="Low complexity" evidence="10">
    <location>
        <begin position="317"/>
        <end position="329"/>
    </location>
</feature>
<evidence type="ECO:0000259" key="11">
    <source>
        <dbReference type="PROSITE" id="PS50217"/>
    </source>
</evidence>
<feature type="domain" description="BZIP" evidence="11">
    <location>
        <begin position="403"/>
        <end position="466"/>
    </location>
</feature>
<dbReference type="CDD" id="cd14689">
    <property type="entry name" value="bZIP_CREB3"/>
    <property type="match status" value="1"/>
</dbReference>
<dbReference type="GO" id="GO:0003677">
    <property type="term" value="F:DNA binding"/>
    <property type="evidence" value="ECO:0007669"/>
    <property type="project" value="UniProtKB-KW"/>
</dbReference>
<evidence type="ECO:0000256" key="3">
    <source>
        <dbReference type="ARBA" id="ARBA00023015"/>
    </source>
</evidence>
<evidence type="ECO:0000256" key="9">
    <source>
        <dbReference type="SAM" id="Coils"/>
    </source>
</evidence>
<dbReference type="GO" id="GO:0003700">
    <property type="term" value="F:DNA-binding transcription factor activity"/>
    <property type="evidence" value="ECO:0007669"/>
    <property type="project" value="InterPro"/>
</dbReference>
<keyword evidence="3" id="KW-0805">Transcription regulation</keyword>
<keyword evidence="8" id="KW-0539">Nucleus</keyword>
<dbReference type="SUPFAM" id="SSF57959">
    <property type="entry name" value="Leucine zipper domain"/>
    <property type="match status" value="1"/>
</dbReference>
<sequence length="671" mass="74928">MEQYHGQQYPGDQGQGPYGDQWGYDGGWDRPSCALQDRRVYPQHLPPPNQHPAFPCILPSMTSKIDNNNPQTPRVRVILSLHQRPVRVLVVDRPVDGSTPVSAWVVRSRILSRLILTRKRRRRRFSAFPPNFGDYRHFCAGFRLKLHAMDSLAHDRKLSELGSNDFNDILDTDVFRLPPNDQLDDLPSDWLNGLLDEPLIPDKPLNDVSLAPPPQIQAEHSYSMMSAADLAMEESLRIKTEENDFDMADWMTSGHMDHGMMHDDPMDYDMGNTAYHMAEQMEPLDLIKIKTEPTDPDLYFHTGADDLDVQMPPTPPSSASSDSEGGSSPRAIPDSPTRPTFSKQAGQSSGPMSPNPGQNLLTNFQKLPPSGPLILTEEEKRTLISEGYPIPTKLPLTKAEEKSLKKVRRKIKNKISAQESRRKKKEYVDQLEKRVENFTHENNELRKKCNTLESSNKTLLVQLQKLQALVNRVPRPCRTNATQTGTCLMVGFKHSLSCSFSLTILLYMVRGSIPGLEVLVVFFAIFLGSWSPTLYLPSMTSYLPTPFTHSVVQSNSGPNHIGLAGVPHSGGGDDYTTPNRHSSRALFAFTEEVTDDVSHFEQGLDPVLEKLWQELPDDAYAIVNNETDKPLVLSGGEEDAAFGPGTVLHPDIAAEVSSKLISLEHRANATA</sequence>
<gene>
    <name evidence="12" type="ORF">BRAFLDRAFT_119476</name>
</gene>
<evidence type="ECO:0000256" key="6">
    <source>
        <dbReference type="ARBA" id="ARBA00023163"/>
    </source>
</evidence>
<feature type="region of interest" description="Disordered" evidence="10">
    <location>
        <begin position="297"/>
        <end position="372"/>
    </location>
</feature>
<keyword evidence="6" id="KW-0804">Transcription</keyword>
<reference evidence="12" key="1">
    <citation type="journal article" date="2008" name="Nature">
        <title>The amphioxus genome and the evolution of the chordate karyotype.</title>
        <authorList>
            <consortium name="US DOE Joint Genome Institute (JGI-PGF)"/>
            <person name="Putnam N.H."/>
            <person name="Butts T."/>
            <person name="Ferrier D.E.K."/>
            <person name="Furlong R.F."/>
            <person name="Hellsten U."/>
            <person name="Kawashima T."/>
            <person name="Robinson-Rechavi M."/>
            <person name="Shoguchi E."/>
            <person name="Terry A."/>
            <person name="Yu J.-K."/>
            <person name="Benito-Gutierrez E.L."/>
            <person name="Dubchak I."/>
            <person name="Garcia-Fernandez J."/>
            <person name="Gibson-Brown J.J."/>
            <person name="Grigoriev I.V."/>
            <person name="Horton A.C."/>
            <person name="de Jong P.J."/>
            <person name="Jurka J."/>
            <person name="Kapitonov V.V."/>
            <person name="Kohara Y."/>
            <person name="Kuroki Y."/>
            <person name="Lindquist E."/>
            <person name="Lucas S."/>
            <person name="Osoegawa K."/>
            <person name="Pennacchio L.A."/>
            <person name="Salamov A.A."/>
            <person name="Satou Y."/>
            <person name="Sauka-Spengler T."/>
            <person name="Schmutz J."/>
            <person name="Shin-I T."/>
            <person name="Toyoda A."/>
            <person name="Bronner-Fraser M."/>
            <person name="Fujiyama A."/>
            <person name="Holland L.Z."/>
            <person name="Holland P.W.H."/>
            <person name="Satoh N."/>
            <person name="Rokhsar D.S."/>
        </authorList>
    </citation>
    <scope>NUCLEOTIDE SEQUENCE [LARGE SCALE GENOMIC DNA]</scope>
    <source>
        <strain evidence="12">S238N-H82</strain>
        <tissue evidence="12">Testes</tissue>
    </source>
</reference>
<dbReference type="InterPro" id="IPR046347">
    <property type="entry name" value="bZIP_sf"/>
</dbReference>
<protein>
    <recommendedName>
        <fullName evidence="11">BZIP domain-containing protein</fullName>
    </recommendedName>
</protein>
<evidence type="ECO:0000256" key="7">
    <source>
        <dbReference type="ARBA" id="ARBA00023230"/>
    </source>
</evidence>
<dbReference type="Gene3D" id="1.20.5.170">
    <property type="match status" value="1"/>
</dbReference>
<comment type="similarity">
    <text evidence="2">Belongs to the bZIP family. ATF subfamily.</text>
</comment>
<evidence type="ECO:0000256" key="8">
    <source>
        <dbReference type="ARBA" id="ARBA00023242"/>
    </source>
</evidence>
<feature type="region of interest" description="Disordered" evidence="10">
    <location>
        <begin position="1"/>
        <end position="23"/>
    </location>
</feature>
<evidence type="ECO:0000313" key="12">
    <source>
        <dbReference type="EMBL" id="EEN60797.1"/>
    </source>
</evidence>
<dbReference type="eggNOG" id="KOG0709">
    <property type="taxonomic scope" value="Eukaryota"/>
</dbReference>
<dbReference type="InterPro" id="IPR004827">
    <property type="entry name" value="bZIP"/>
</dbReference>
<dbReference type="FunFam" id="1.20.5.170:FF:000054">
    <property type="entry name" value="Cyclic AMP-responsive element-binding protein 3-like 2"/>
    <property type="match status" value="1"/>
</dbReference>
<organism>
    <name type="scientific">Branchiostoma floridae</name>
    <name type="common">Florida lancelet</name>
    <name type="synonym">Amphioxus</name>
    <dbReference type="NCBI Taxonomy" id="7739"/>
    <lineage>
        <taxon>Eukaryota</taxon>
        <taxon>Metazoa</taxon>
        <taxon>Chordata</taxon>
        <taxon>Cephalochordata</taxon>
        <taxon>Leptocardii</taxon>
        <taxon>Amphioxiformes</taxon>
        <taxon>Branchiostomatidae</taxon>
        <taxon>Branchiostoma</taxon>
    </lineage>
</organism>
<evidence type="ECO:0000256" key="5">
    <source>
        <dbReference type="ARBA" id="ARBA00023159"/>
    </source>
</evidence>
<dbReference type="SMART" id="SM00338">
    <property type="entry name" value="BRLZ"/>
    <property type="match status" value="1"/>
</dbReference>
<comment type="subcellular location">
    <subcellularLocation>
        <location evidence="1">Nucleus</location>
    </subcellularLocation>
</comment>
<feature type="coiled-coil region" evidence="9">
    <location>
        <begin position="421"/>
        <end position="462"/>
    </location>
</feature>
<dbReference type="PROSITE" id="PS00036">
    <property type="entry name" value="BZIP_BASIC"/>
    <property type="match status" value="1"/>
</dbReference>
<evidence type="ECO:0000256" key="10">
    <source>
        <dbReference type="SAM" id="MobiDB-lite"/>
    </source>
</evidence>
<dbReference type="GO" id="GO:0005634">
    <property type="term" value="C:nucleus"/>
    <property type="evidence" value="ECO:0007669"/>
    <property type="project" value="UniProtKB-SubCell"/>
</dbReference>
<dbReference type="PANTHER" id="PTHR46004">
    <property type="entry name" value="CYCLIC AMP RESPONSE ELEMENT-BINDING PROTEIN A"/>
    <property type="match status" value="1"/>
</dbReference>
<dbReference type="GO" id="GO:0006986">
    <property type="term" value="P:response to unfolded protein"/>
    <property type="evidence" value="ECO:0007669"/>
    <property type="project" value="UniProtKB-KW"/>
</dbReference>
<feature type="compositionally biased region" description="Low complexity" evidence="10">
    <location>
        <begin position="1"/>
        <end position="12"/>
    </location>
</feature>
<proteinExistence type="inferred from homology"/>
<feature type="compositionally biased region" description="Polar residues" evidence="10">
    <location>
        <begin position="337"/>
        <end position="365"/>
    </location>
</feature>
<dbReference type="InParanoid" id="C3YFZ2"/>
<keyword evidence="7" id="KW-0834">Unfolded protein response</keyword>
<name>C3YFZ2_BRAFL</name>
<evidence type="ECO:0000256" key="2">
    <source>
        <dbReference type="ARBA" id="ARBA00009050"/>
    </source>
</evidence>
<dbReference type="PROSITE" id="PS50217">
    <property type="entry name" value="BZIP"/>
    <property type="match status" value="1"/>
</dbReference>
<dbReference type="EMBL" id="GG666510">
    <property type="protein sequence ID" value="EEN60797.1"/>
    <property type="molecule type" value="Genomic_DNA"/>
</dbReference>
<accession>C3YFZ2</accession>
<evidence type="ECO:0000256" key="1">
    <source>
        <dbReference type="ARBA" id="ARBA00004123"/>
    </source>
</evidence>
<evidence type="ECO:0000256" key="4">
    <source>
        <dbReference type="ARBA" id="ARBA00023125"/>
    </source>
</evidence>
<keyword evidence="5" id="KW-0010">Activator</keyword>
<dbReference type="PANTHER" id="PTHR46004:SF3">
    <property type="entry name" value="CYCLIC AMP RESPONSE ELEMENT-BINDING PROTEIN A"/>
    <property type="match status" value="1"/>
</dbReference>
<dbReference type="AlphaFoldDB" id="C3YFZ2"/>